<comment type="caution">
    <text evidence="10">Lacks conserved residue(s) required for the propagation of feature annotation.</text>
</comment>
<dbReference type="InterPro" id="IPR034035">
    <property type="entry name" value="Astacin-like_dom"/>
</dbReference>
<feature type="chain" id="PRO_5038164266" description="Metalloendopeptidase" evidence="11">
    <location>
        <begin position="18"/>
        <end position="248"/>
    </location>
</feature>
<comment type="cofactor">
    <cofactor evidence="10 11">
        <name>Zn(2+)</name>
        <dbReference type="ChEBI" id="CHEBI:29105"/>
    </cofactor>
    <text evidence="10 11">Binds 1 zinc ion per subunit.</text>
</comment>
<dbReference type="CDD" id="cd04280">
    <property type="entry name" value="ZnMc_astacin_like"/>
    <property type="match status" value="1"/>
</dbReference>
<dbReference type="EC" id="3.4.24.-" evidence="11"/>
<evidence type="ECO:0000256" key="2">
    <source>
        <dbReference type="ARBA" id="ARBA00022723"/>
    </source>
</evidence>
<feature type="active site" evidence="10">
    <location>
        <position position="141"/>
    </location>
</feature>
<dbReference type="InterPro" id="IPR006026">
    <property type="entry name" value="Peptidase_Metallo"/>
</dbReference>
<dbReference type="OrthoDB" id="291007at2759"/>
<evidence type="ECO:0000256" key="10">
    <source>
        <dbReference type="PROSITE-ProRule" id="PRU01211"/>
    </source>
</evidence>
<dbReference type="RefSeq" id="XP_020907018.2">
    <property type="nucleotide sequence ID" value="XM_021051359.2"/>
</dbReference>
<dbReference type="PRINTS" id="PR00480">
    <property type="entry name" value="ASTACIN"/>
</dbReference>
<dbReference type="PANTHER" id="PTHR10127">
    <property type="entry name" value="DISCOIDIN, CUB, EGF, LAMININ , AND ZINC METALLOPROTEASE DOMAIN CONTAINING"/>
    <property type="match status" value="1"/>
</dbReference>
<evidence type="ECO:0000313" key="14">
    <source>
        <dbReference type="Proteomes" id="UP000887567"/>
    </source>
</evidence>
<keyword evidence="3 11" id="KW-0732">Signal</keyword>
<dbReference type="SMART" id="SM00235">
    <property type="entry name" value="ZnMc"/>
    <property type="match status" value="1"/>
</dbReference>
<keyword evidence="6 10" id="KW-0482">Metalloprotease</keyword>
<dbReference type="Gene3D" id="3.40.390.10">
    <property type="entry name" value="Collagenase (Catalytic Domain)"/>
    <property type="match status" value="1"/>
</dbReference>
<feature type="binding site" evidence="10">
    <location>
        <position position="150"/>
    </location>
    <ligand>
        <name>Zn(2+)</name>
        <dbReference type="ChEBI" id="CHEBI:29105"/>
        <note>catalytic</note>
    </ligand>
</feature>
<dbReference type="KEGG" id="epa:110245103"/>
<evidence type="ECO:0000256" key="7">
    <source>
        <dbReference type="ARBA" id="ARBA00023145"/>
    </source>
</evidence>
<evidence type="ECO:0000256" key="5">
    <source>
        <dbReference type="ARBA" id="ARBA00022833"/>
    </source>
</evidence>
<evidence type="ECO:0000256" key="4">
    <source>
        <dbReference type="ARBA" id="ARBA00022801"/>
    </source>
</evidence>
<evidence type="ECO:0000256" key="6">
    <source>
        <dbReference type="ARBA" id="ARBA00023049"/>
    </source>
</evidence>
<dbReference type="GO" id="GO:0004222">
    <property type="term" value="F:metalloendopeptidase activity"/>
    <property type="evidence" value="ECO:0007669"/>
    <property type="project" value="UniProtKB-UniRule"/>
</dbReference>
<keyword evidence="9" id="KW-0325">Glycoprotein</keyword>
<dbReference type="GO" id="GO:0006508">
    <property type="term" value="P:proteolysis"/>
    <property type="evidence" value="ECO:0007669"/>
    <property type="project" value="UniProtKB-KW"/>
</dbReference>
<keyword evidence="7" id="KW-0865">Zymogen</keyword>
<evidence type="ECO:0000256" key="9">
    <source>
        <dbReference type="ARBA" id="ARBA00023180"/>
    </source>
</evidence>
<evidence type="ECO:0000313" key="13">
    <source>
        <dbReference type="EnsemblMetazoa" id="XP_020907018.2"/>
    </source>
</evidence>
<feature type="signal peptide" evidence="11">
    <location>
        <begin position="1"/>
        <end position="17"/>
    </location>
</feature>
<feature type="domain" description="Peptidase M12A" evidence="12">
    <location>
        <begin position="43"/>
        <end position="240"/>
    </location>
</feature>
<feature type="binding site" evidence="10">
    <location>
        <position position="140"/>
    </location>
    <ligand>
        <name>Zn(2+)</name>
        <dbReference type="ChEBI" id="CHEBI:29105"/>
        <note>catalytic</note>
    </ligand>
</feature>
<evidence type="ECO:0000256" key="1">
    <source>
        <dbReference type="ARBA" id="ARBA00022670"/>
    </source>
</evidence>
<keyword evidence="8" id="KW-1015">Disulfide bond</keyword>
<organism evidence="13 14">
    <name type="scientific">Exaiptasia diaphana</name>
    <name type="common">Tropical sea anemone</name>
    <name type="synonym">Aiptasia pulchella</name>
    <dbReference type="NCBI Taxonomy" id="2652724"/>
    <lineage>
        <taxon>Eukaryota</taxon>
        <taxon>Metazoa</taxon>
        <taxon>Cnidaria</taxon>
        <taxon>Anthozoa</taxon>
        <taxon>Hexacorallia</taxon>
        <taxon>Actiniaria</taxon>
        <taxon>Aiptasiidae</taxon>
        <taxon>Exaiptasia</taxon>
    </lineage>
</organism>
<dbReference type="OMA" id="TSCWAEE"/>
<dbReference type="Proteomes" id="UP000887567">
    <property type="component" value="Unplaced"/>
</dbReference>
<evidence type="ECO:0000259" key="12">
    <source>
        <dbReference type="PROSITE" id="PS51864"/>
    </source>
</evidence>
<sequence>MMIKWLLLLSAAAVIAASNPEEESDDPNVYEGDMILTAEQRAAALHGQRASINSRLWPKGLFVYEIDSSLAGNSRAVSAIRAGISLWQGSTCIRFKQRTNERAYARFKLGQGCSSYVGRTGNKQDINLASGCWHNGIVAHEIGHALGFYHEQSRPDRDNYVLIKWENIKTGMQYNFQRQGGINSLGTEYDYGSLMHYQKTAFSKNGQPTIESKKPGVTLGQRGGPSRIDIKQMKLLYKCGGGGGGGGG</sequence>
<dbReference type="GO" id="GO:0008270">
    <property type="term" value="F:zinc ion binding"/>
    <property type="evidence" value="ECO:0007669"/>
    <property type="project" value="UniProtKB-UniRule"/>
</dbReference>
<evidence type="ECO:0000256" key="8">
    <source>
        <dbReference type="ARBA" id="ARBA00023157"/>
    </source>
</evidence>
<reference evidence="13" key="1">
    <citation type="submission" date="2022-11" db="UniProtKB">
        <authorList>
            <consortium name="EnsemblMetazoa"/>
        </authorList>
    </citation>
    <scope>IDENTIFICATION</scope>
</reference>
<dbReference type="GeneID" id="110245103"/>
<dbReference type="EnsemblMetazoa" id="XM_021051359.2">
    <property type="protein sequence ID" value="XP_020907018.2"/>
    <property type="gene ID" value="LOC110245103"/>
</dbReference>
<dbReference type="AlphaFoldDB" id="A0A913XN46"/>
<dbReference type="FunFam" id="3.40.390.10:FF:000015">
    <property type="entry name" value="Meprin A subunit"/>
    <property type="match status" value="1"/>
</dbReference>
<proteinExistence type="predicted"/>
<dbReference type="Pfam" id="PF01400">
    <property type="entry name" value="Astacin"/>
    <property type="match status" value="1"/>
</dbReference>
<name>A0A913XN46_EXADI</name>
<keyword evidence="2 10" id="KW-0479">Metal-binding</keyword>
<dbReference type="InterPro" id="IPR001506">
    <property type="entry name" value="Peptidase_M12A"/>
</dbReference>
<keyword evidence="1 10" id="KW-0645">Protease</keyword>
<keyword evidence="5 10" id="KW-0862">Zinc</keyword>
<dbReference type="SUPFAM" id="SSF55486">
    <property type="entry name" value="Metalloproteases ('zincins'), catalytic domain"/>
    <property type="match status" value="1"/>
</dbReference>
<protein>
    <recommendedName>
        <fullName evidence="11">Metalloendopeptidase</fullName>
        <ecNumber evidence="11">3.4.24.-</ecNumber>
    </recommendedName>
</protein>
<evidence type="ECO:0000256" key="11">
    <source>
        <dbReference type="RuleBase" id="RU361183"/>
    </source>
</evidence>
<dbReference type="InterPro" id="IPR024079">
    <property type="entry name" value="MetalloPept_cat_dom_sf"/>
</dbReference>
<evidence type="ECO:0000256" key="3">
    <source>
        <dbReference type="ARBA" id="ARBA00022729"/>
    </source>
</evidence>
<dbReference type="PROSITE" id="PS51864">
    <property type="entry name" value="ASTACIN"/>
    <property type="match status" value="1"/>
</dbReference>
<accession>A0A913XN46</accession>
<dbReference type="PANTHER" id="PTHR10127:SF780">
    <property type="entry name" value="METALLOENDOPEPTIDASE"/>
    <property type="match status" value="1"/>
</dbReference>
<feature type="binding site" evidence="10">
    <location>
        <position position="144"/>
    </location>
    <ligand>
        <name>Zn(2+)</name>
        <dbReference type="ChEBI" id="CHEBI:29105"/>
        <note>catalytic</note>
    </ligand>
</feature>
<keyword evidence="14" id="KW-1185">Reference proteome</keyword>
<keyword evidence="4 10" id="KW-0378">Hydrolase</keyword>